<feature type="region of interest" description="Disordered" evidence="1">
    <location>
        <begin position="292"/>
        <end position="320"/>
    </location>
</feature>
<evidence type="ECO:0000256" key="1">
    <source>
        <dbReference type="SAM" id="MobiDB-lite"/>
    </source>
</evidence>
<feature type="transmembrane region" description="Helical" evidence="2">
    <location>
        <begin position="20"/>
        <end position="43"/>
    </location>
</feature>
<dbReference type="AlphaFoldDB" id="A0A9P5Z5Q6"/>
<evidence type="ECO:0000313" key="3">
    <source>
        <dbReference type="EMBL" id="KAF9481502.1"/>
    </source>
</evidence>
<feature type="region of interest" description="Disordered" evidence="1">
    <location>
        <begin position="407"/>
        <end position="475"/>
    </location>
</feature>
<evidence type="ECO:0000313" key="4">
    <source>
        <dbReference type="Proteomes" id="UP000807469"/>
    </source>
</evidence>
<proteinExistence type="predicted"/>
<feature type="transmembrane region" description="Helical" evidence="2">
    <location>
        <begin position="247"/>
        <end position="265"/>
    </location>
</feature>
<sequence>MAPVSSNAISLEDIWLHQSYAGFLALNSAVALGIVLWDYIQLLPEERSIYDNLRGPEWHSPEPWAFILLRYSAILSSLCSILYSSVKINGCQIALSVGQAASVIVVASSGVLFCCRVGAMWDYKKVPVVVYSTTCLITTFSWIAVATQNKISADGPDLPFGTNCRFEHLSEWTPISYALSTAFACLIFGMALTKMIITCTMVATNTGWTLINRACLIYLFFAAVSSIAVLVVYSIEMPTDLLKRTAAPYFVMILMSMGSRIFLNLRLHDNTITRLEESNHFTAKTWTLEDGKSSPLSIQMQPQGPRSEPSSISTLSSAPRGEVRSLQTYITTETLTVPDTGTQASFQESSSYYADSPQSPRSLATANFSDTQGAAPEPRRVDSVRSFVTASTRLTTGSQSVVSDVPEIPKRGLGVRMDSVKSVSSSSTHRTGQTVPPSPRRKPVPSMKSFETTSTRLTASSASGPPPPRPPRRVHRMNSFRYFATTSNLNSDELKSTWHGI</sequence>
<keyword evidence="4" id="KW-1185">Reference proteome</keyword>
<feature type="transmembrane region" description="Helical" evidence="2">
    <location>
        <begin position="175"/>
        <end position="203"/>
    </location>
</feature>
<feature type="transmembrane region" description="Helical" evidence="2">
    <location>
        <begin position="126"/>
        <end position="145"/>
    </location>
</feature>
<comment type="caution">
    <text evidence="3">The sequence shown here is derived from an EMBL/GenBank/DDBJ whole genome shotgun (WGS) entry which is preliminary data.</text>
</comment>
<feature type="transmembrane region" description="Helical" evidence="2">
    <location>
        <begin position="92"/>
        <end position="114"/>
    </location>
</feature>
<dbReference type="EMBL" id="MU155178">
    <property type="protein sequence ID" value="KAF9481502.1"/>
    <property type="molecule type" value="Genomic_DNA"/>
</dbReference>
<dbReference type="OrthoDB" id="3235847at2759"/>
<organism evidence="3 4">
    <name type="scientific">Pholiota conissans</name>
    <dbReference type="NCBI Taxonomy" id="109636"/>
    <lineage>
        <taxon>Eukaryota</taxon>
        <taxon>Fungi</taxon>
        <taxon>Dikarya</taxon>
        <taxon>Basidiomycota</taxon>
        <taxon>Agaricomycotina</taxon>
        <taxon>Agaricomycetes</taxon>
        <taxon>Agaricomycetidae</taxon>
        <taxon>Agaricales</taxon>
        <taxon>Agaricineae</taxon>
        <taxon>Strophariaceae</taxon>
        <taxon>Pholiota</taxon>
    </lineage>
</organism>
<feature type="region of interest" description="Disordered" evidence="1">
    <location>
        <begin position="348"/>
        <end position="383"/>
    </location>
</feature>
<dbReference type="Proteomes" id="UP000807469">
    <property type="component" value="Unassembled WGS sequence"/>
</dbReference>
<accession>A0A9P5Z5Q6</accession>
<keyword evidence="2" id="KW-0472">Membrane</keyword>
<reference evidence="3" key="1">
    <citation type="submission" date="2020-11" db="EMBL/GenBank/DDBJ databases">
        <authorList>
            <consortium name="DOE Joint Genome Institute"/>
            <person name="Ahrendt S."/>
            <person name="Riley R."/>
            <person name="Andreopoulos W."/>
            <person name="Labutti K."/>
            <person name="Pangilinan J."/>
            <person name="Ruiz-Duenas F.J."/>
            <person name="Barrasa J.M."/>
            <person name="Sanchez-Garcia M."/>
            <person name="Camarero S."/>
            <person name="Miyauchi S."/>
            <person name="Serrano A."/>
            <person name="Linde D."/>
            <person name="Babiker R."/>
            <person name="Drula E."/>
            <person name="Ayuso-Fernandez I."/>
            <person name="Pacheco R."/>
            <person name="Padilla G."/>
            <person name="Ferreira P."/>
            <person name="Barriuso J."/>
            <person name="Kellner H."/>
            <person name="Castanera R."/>
            <person name="Alfaro M."/>
            <person name="Ramirez L."/>
            <person name="Pisabarro A.G."/>
            <person name="Kuo A."/>
            <person name="Tritt A."/>
            <person name="Lipzen A."/>
            <person name="He G."/>
            <person name="Yan M."/>
            <person name="Ng V."/>
            <person name="Cullen D."/>
            <person name="Martin F."/>
            <person name="Rosso M.-N."/>
            <person name="Henrissat B."/>
            <person name="Hibbett D."/>
            <person name="Martinez A.T."/>
            <person name="Grigoriev I.V."/>
        </authorList>
    </citation>
    <scope>NUCLEOTIDE SEQUENCE</scope>
    <source>
        <strain evidence="3">CIRM-BRFM 674</strain>
    </source>
</reference>
<feature type="compositionally biased region" description="Polar residues" evidence="1">
    <location>
        <begin position="294"/>
        <end position="317"/>
    </location>
</feature>
<keyword evidence="2" id="KW-1133">Transmembrane helix</keyword>
<feature type="transmembrane region" description="Helical" evidence="2">
    <location>
        <begin position="215"/>
        <end position="235"/>
    </location>
</feature>
<gene>
    <name evidence="3" type="ORF">BDN70DRAFT_930858</name>
</gene>
<keyword evidence="2" id="KW-0812">Transmembrane</keyword>
<evidence type="ECO:0000256" key="2">
    <source>
        <dbReference type="SAM" id="Phobius"/>
    </source>
</evidence>
<protein>
    <submittedName>
        <fullName evidence="3">Uncharacterized protein</fullName>
    </submittedName>
</protein>
<feature type="compositionally biased region" description="Low complexity" evidence="1">
    <location>
        <begin position="444"/>
        <end position="463"/>
    </location>
</feature>
<name>A0A9P5Z5Q6_9AGAR</name>
<feature type="compositionally biased region" description="Polar residues" evidence="1">
    <location>
        <begin position="348"/>
        <end position="372"/>
    </location>
</feature>